<evidence type="ECO:0000313" key="1">
    <source>
        <dbReference type="EMBL" id="KAL3361869.1"/>
    </source>
</evidence>
<comment type="caution">
    <text evidence="1">The sequence shown here is derived from an EMBL/GenBank/DDBJ whole genome shotgun (WGS) entry which is preliminary data.</text>
</comment>
<sequence length="99" mass="11315">MPRMENKHRKATKFHNYYVYKAICGQFESKIVVRIPTSLGYVSRQKWTPTKSEDCGTRSATLELYTAEELRIRGLGASWSSLLSTKLNSKIGSVIERKS</sequence>
<protein>
    <submittedName>
        <fullName evidence="1">Uncharacterized protein</fullName>
    </submittedName>
</protein>
<evidence type="ECO:0000313" key="2">
    <source>
        <dbReference type="Proteomes" id="UP001627284"/>
    </source>
</evidence>
<name>A0ABD2U002_9SOLN</name>
<dbReference type="Proteomes" id="UP001627284">
    <property type="component" value="Unassembled WGS sequence"/>
</dbReference>
<organism evidence="1 2">
    <name type="scientific">Solanum stoloniferum</name>
    <dbReference type="NCBI Taxonomy" id="62892"/>
    <lineage>
        <taxon>Eukaryota</taxon>
        <taxon>Viridiplantae</taxon>
        <taxon>Streptophyta</taxon>
        <taxon>Embryophyta</taxon>
        <taxon>Tracheophyta</taxon>
        <taxon>Spermatophyta</taxon>
        <taxon>Magnoliopsida</taxon>
        <taxon>eudicotyledons</taxon>
        <taxon>Gunneridae</taxon>
        <taxon>Pentapetalae</taxon>
        <taxon>asterids</taxon>
        <taxon>lamiids</taxon>
        <taxon>Solanales</taxon>
        <taxon>Solanaceae</taxon>
        <taxon>Solanoideae</taxon>
        <taxon>Solaneae</taxon>
        <taxon>Solanum</taxon>
    </lineage>
</organism>
<keyword evidence="2" id="KW-1185">Reference proteome</keyword>
<accession>A0ABD2U002</accession>
<reference evidence="1 2" key="1">
    <citation type="submission" date="2024-05" db="EMBL/GenBank/DDBJ databases">
        <title>De novo assembly of an allotetraploid wild potato.</title>
        <authorList>
            <person name="Hosaka A.J."/>
        </authorList>
    </citation>
    <scope>NUCLEOTIDE SEQUENCE [LARGE SCALE GENOMIC DNA]</scope>
    <source>
        <tissue evidence="1">Young leaves</tissue>
    </source>
</reference>
<proteinExistence type="predicted"/>
<gene>
    <name evidence="1" type="ORF">AABB24_014628</name>
</gene>
<dbReference type="AlphaFoldDB" id="A0ABD2U002"/>
<dbReference type="EMBL" id="JBJKTR010000008">
    <property type="protein sequence ID" value="KAL3361869.1"/>
    <property type="molecule type" value="Genomic_DNA"/>
</dbReference>